<protein>
    <submittedName>
        <fullName evidence="1">Uncharacterized protein</fullName>
    </submittedName>
</protein>
<dbReference type="RefSeq" id="XP_044652458.1">
    <property type="nucleotide sequence ID" value="XM_044796523.1"/>
</dbReference>
<dbReference type="GeneID" id="68286973"/>
<sequence>MALSAAKIDDIIYSHEATVAAFKGYYEFLTKMYIDPGMIKTPPVTGWAHITCESMQAIGKSEKVVALLRHVPYVPHIIGRPETHSAPACIFADWERKARDLEAHPELTGFDVLCTTEPENVPPHVIGISQGPYKMLLDTQLGIVYWNDCPPAIHEDPSHPIQPIQDDPIDYSSDEELGWRCAPAWPIPEFFEVLKHHFVNLDCVPLSRRLVEEAWYGDEGDVPDTLGACRVGGEIFRRYGWPDLQKFRKEDCMAELETVLPEKFPDQFFL</sequence>
<name>A0A9P3CAM0_9PEZI</name>
<reference evidence="1 2" key="1">
    <citation type="submission" date="2021-01" db="EMBL/GenBank/DDBJ databases">
        <title>Cercospora kikuchii MAFF 305040 whole genome shotgun sequence.</title>
        <authorList>
            <person name="Kashiwa T."/>
            <person name="Suzuki T."/>
        </authorList>
    </citation>
    <scope>NUCLEOTIDE SEQUENCE [LARGE SCALE GENOMIC DNA]</scope>
    <source>
        <strain evidence="1 2">MAFF 305040</strain>
    </source>
</reference>
<dbReference type="AlphaFoldDB" id="A0A9P3CAM0"/>
<comment type="caution">
    <text evidence="1">The sequence shown here is derived from an EMBL/GenBank/DDBJ whole genome shotgun (WGS) entry which is preliminary data.</text>
</comment>
<organism evidence="1 2">
    <name type="scientific">Cercospora kikuchii</name>
    <dbReference type="NCBI Taxonomy" id="84275"/>
    <lineage>
        <taxon>Eukaryota</taxon>
        <taxon>Fungi</taxon>
        <taxon>Dikarya</taxon>
        <taxon>Ascomycota</taxon>
        <taxon>Pezizomycotina</taxon>
        <taxon>Dothideomycetes</taxon>
        <taxon>Dothideomycetidae</taxon>
        <taxon>Mycosphaerellales</taxon>
        <taxon>Mycosphaerellaceae</taxon>
        <taxon>Cercospora</taxon>
    </lineage>
</organism>
<evidence type="ECO:0000313" key="2">
    <source>
        <dbReference type="Proteomes" id="UP000825890"/>
    </source>
</evidence>
<gene>
    <name evidence="1" type="ORF">CKM354_000139800</name>
</gene>
<evidence type="ECO:0000313" key="1">
    <source>
        <dbReference type="EMBL" id="GIZ37971.1"/>
    </source>
</evidence>
<dbReference type="OrthoDB" id="3630828at2759"/>
<dbReference type="Proteomes" id="UP000825890">
    <property type="component" value="Unassembled WGS sequence"/>
</dbReference>
<accession>A0A9P3CAM0</accession>
<proteinExistence type="predicted"/>
<keyword evidence="2" id="KW-1185">Reference proteome</keyword>
<dbReference type="EMBL" id="BOLY01000001">
    <property type="protein sequence ID" value="GIZ37971.1"/>
    <property type="molecule type" value="Genomic_DNA"/>
</dbReference>